<keyword evidence="3" id="KW-0807">Transducer</keyword>
<dbReference type="PANTHER" id="PTHR43531">
    <property type="entry name" value="PROTEIN ICFG"/>
    <property type="match status" value="1"/>
</dbReference>
<gene>
    <name evidence="6" type="ORF">I6U48_19885</name>
</gene>
<sequence>MKGILNKISKRIVSTMSESDIEKISDRDTSVLSLAGEVRKVSVNITENTSVVKNLIDEIENSANNNLSISEKLTEEISTISTKAEEMNSSIKEIEKFTSFIAEKALETSLYTEVISDKSKKIKDEALKSIQNSKQVVEKVRLELNEAIKDSKEVEKIYDFSSDIIRITKQTNLLALNASIEAARAGEAGKGFTVVAGEVRKLAEESEKIVKNMNVIINNVSSSVKRLNQCSYEAINYLSGIINDDCDKLVNVCNEYDNDAINFKNIMNKVTNSTEEISTSIEGLTEVIDGVSSTINKSSNNVTEMSFDILNTVDKVYKVKERMDEDIECVQKLHYLIKEF</sequence>
<evidence type="ECO:0000313" key="7">
    <source>
        <dbReference type="Proteomes" id="UP000694308"/>
    </source>
</evidence>
<accession>A0A949WSG8</accession>
<comment type="caution">
    <text evidence="6">The sequence shown here is derived from an EMBL/GenBank/DDBJ whole genome shotgun (WGS) entry which is preliminary data.</text>
</comment>
<dbReference type="GO" id="GO:0005886">
    <property type="term" value="C:plasma membrane"/>
    <property type="evidence" value="ECO:0007669"/>
    <property type="project" value="TreeGrafter"/>
</dbReference>
<dbReference type="GO" id="GO:0004888">
    <property type="term" value="F:transmembrane signaling receptor activity"/>
    <property type="evidence" value="ECO:0007669"/>
    <property type="project" value="TreeGrafter"/>
</dbReference>
<feature type="domain" description="Methyl-accepting transducer" evidence="5">
    <location>
        <begin position="55"/>
        <end position="306"/>
    </location>
</feature>
<dbReference type="PANTHER" id="PTHR43531:SF11">
    <property type="entry name" value="METHYL-ACCEPTING CHEMOTAXIS PROTEIN 3"/>
    <property type="match status" value="1"/>
</dbReference>
<keyword evidence="1" id="KW-0145">Chemotaxis</keyword>
<organism evidence="6 7">
    <name type="scientific">Clostridium thailandense</name>
    <dbReference type="NCBI Taxonomy" id="2794346"/>
    <lineage>
        <taxon>Bacteria</taxon>
        <taxon>Bacillati</taxon>
        <taxon>Bacillota</taxon>
        <taxon>Clostridia</taxon>
        <taxon>Eubacteriales</taxon>
        <taxon>Clostridiaceae</taxon>
        <taxon>Clostridium</taxon>
    </lineage>
</organism>
<dbReference type="SMART" id="SM00283">
    <property type="entry name" value="MA"/>
    <property type="match status" value="1"/>
</dbReference>
<evidence type="ECO:0000259" key="5">
    <source>
        <dbReference type="PROSITE" id="PS50111"/>
    </source>
</evidence>
<comment type="similarity">
    <text evidence="2">Belongs to the methyl-accepting chemotaxis (MCP) protein family.</text>
</comment>
<dbReference type="AlphaFoldDB" id="A0A949WSG8"/>
<evidence type="ECO:0000313" key="6">
    <source>
        <dbReference type="EMBL" id="MBV7275165.1"/>
    </source>
</evidence>
<keyword evidence="4" id="KW-0175">Coiled coil</keyword>
<feature type="coiled-coil region" evidence="4">
    <location>
        <begin position="130"/>
        <end position="157"/>
    </location>
</feature>
<dbReference type="InterPro" id="IPR051310">
    <property type="entry name" value="MCP_chemotaxis"/>
</dbReference>
<protein>
    <recommendedName>
        <fullName evidence="5">Methyl-accepting transducer domain-containing protein</fullName>
    </recommendedName>
</protein>
<evidence type="ECO:0000256" key="3">
    <source>
        <dbReference type="PROSITE-ProRule" id="PRU00284"/>
    </source>
</evidence>
<dbReference type="Proteomes" id="UP000694308">
    <property type="component" value="Unassembled WGS sequence"/>
</dbReference>
<reference evidence="6" key="1">
    <citation type="submission" date="2020-12" db="EMBL/GenBank/DDBJ databases">
        <title>Clostridium thailandense sp. nov., a novel acetogenic bacterium isolated from peat land soil in Thailand.</title>
        <authorList>
            <person name="Chaikitkaew S."/>
            <person name="Birkeland N.K."/>
        </authorList>
    </citation>
    <scope>NUCLEOTIDE SEQUENCE</scope>
    <source>
        <strain evidence="6">PL3</strain>
    </source>
</reference>
<dbReference type="PROSITE" id="PS50111">
    <property type="entry name" value="CHEMOTAXIS_TRANSDUC_2"/>
    <property type="match status" value="1"/>
</dbReference>
<proteinExistence type="inferred from homology"/>
<evidence type="ECO:0000256" key="2">
    <source>
        <dbReference type="ARBA" id="ARBA00029447"/>
    </source>
</evidence>
<dbReference type="RefSeq" id="WP_218322221.1">
    <property type="nucleotide sequence ID" value="NZ_JAEEGC010000113.1"/>
</dbReference>
<name>A0A949WSG8_9CLOT</name>
<evidence type="ECO:0000256" key="1">
    <source>
        <dbReference type="ARBA" id="ARBA00022500"/>
    </source>
</evidence>
<dbReference type="Pfam" id="PF00015">
    <property type="entry name" value="MCPsignal"/>
    <property type="match status" value="1"/>
</dbReference>
<dbReference type="EMBL" id="JAEEGC010000113">
    <property type="protein sequence ID" value="MBV7275165.1"/>
    <property type="molecule type" value="Genomic_DNA"/>
</dbReference>
<keyword evidence="7" id="KW-1185">Reference proteome</keyword>
<dbReference type="GO" id="GO:0006935">
    <property type="term" value="P:chemotaxis"/>
    <property type="evidence" value="ECO:0007669"/>
    <property type="project" value="UniProtKB-KW"/>
</dbReference>
<evidence type="ECO:0000256" key="4">
    <source>
        <dbReference type="SAM" id="Coils"/>
    </source>
</evidence>
<dbReference type="InterPro" id="IPR004089">
    <property type="entry name" value="MCPsignal_dom"/>
</dbReference>
<dbReference type="GO" id="GO:0007165">
    <property type="term" value="P:signal transduction"/>
    <property type="evidence" value="ECO:0007669"/>
    <property type="project" value="UniProtKB-KW"/>
</dbReference>